<gene>
    <name evidence="5" type="ORF">HGA03_02320</name>
</gene>
<sequence>MGVSKPGYYRYRTRATSQTQLRRQWLTELIREVHVASRGTYGYRRVRAKLTTAKDVTVSSMLVFALTRGAGIYGLPGQARLQRQRAVTAGDLVNDKFHRLCPNELWVTDITEHHIREVKLHCCVLDAFSCTIIGWSIDSTQDTRLVINALDMAIRNSRRPAGDPGQPQALGDAASWRSTWWRGCPTSGGVKTDRWPSGPSLRGVSMSRTRRTARGIDAA</sequence>
<dbReference type="EMBL" id="JAAXOX010000001">
    <property type="protein sequence ID" value="NKY21497.1"/>
    <property type="molecule type" value="Genomic_DNA"/>
</dbReference>
<dbReference type="Pfam" id="PF00665">
    <property type="entry name" value="rve"/>
    <property type="match status" value="1"/>
</dbReference>
<dbReference type="InterPro" id="IPR050900">
    <property type="entry name" value="Transposase_IS3/IS150/IS904"/>
</dbReference>
<evidence type="ECO:0000256" key="2">
    <source>
        <dbReference type="SAM" id="MobiDB-lite"/>
    </source>
</evidence>
<evidence type="ECO:0000313" key="6">
    <source>
        <dbReference type="Proteomes" id="UP000581206"/>
    </source>
</evidence>
<name>A0A7X6KSL1_9CELL</name>
<dbReference type="PANTHER" id="PTHR46889">
    <property type="entry name" value="TRANSPOSASE INSF FOR INSERTION SEQUENCE IS3B-RELATED"/>
    <property type="match status" value="1"/>
</dbReference>
<dbReference type="PANTHER" id="PTHR46889:SF4">
    <property type="entry name" value="TRANSPOSASE INSO FOR INSERTION SEQUENCE ELEMENT IS911B-RELATED"/>
    <property type="match status" value="1"/>
</dbReference>
<accession>A0A7X6KSL1</accession>
<comment type="function">
    <text evidence="1">Involved in the transposition of the insertion sequence.</text>
</comment>
<feature type="domain" description="Integrase catalytic" evidence="3">
    <location>
        <begin position="101"/>
        <end position="158"/>
    </location>
</feature>
<feature type="region of interest" description="Disordered" evidence="2">
    <location>
        <begin position="186"/>
        <end position="219"/>
    </location>
</feature>
<evidence type="ECO:0000259" key="4">
    <source>
        <dbReference type="Pfam" id="PF13276"/>
    </source>
</evidence>
<organism evidence="5 6">
    <name type="scientific">Cellulomonas denverensis</name>
    <dbReference type="NCBI Taxonomy" id="264297"/>
    <lineage>
        <taxon>Bacteria</taxon>
        <taxon>Bacillati</taxon>
        <taxon>Actinomycetota</taxon>
        <taxon>Actinomycetes</taxon>
        <taxon>Micrococcales</taxon>
        <taxon>Cellulomonadaceae</taxon>
        <taxon>Cellulomonas</taxon>
    </lineage>
</organism>
<reference evidence="5 6" key="1">
    <citation type="submission" date="2020-04" db="EMBL/GenBank/DDBJ databases">
        <title>MicrobeNet Type strains.</title>
        <authorList>
            <person name="Nicholson A.C."/>
        </authorList>
    </citation>
    <scope>NUCLEOTIDE SEQUENCE [LARGE SCALE GENOMIC DNA]</scope>
    <source>
        <strain evidence="5 6">ATCC BAA-788</strain>
    </source>
</reference>
<evidence type="ECO:0000256" key="1">
    <source>
        <dbReference type="ARBA" id="ARBA00002286"/>
    </source>
</evidence>
<dbReference type="AlphaFoldDB" id="A0A7X6KSL1"/>
<dbReference type="SUPFAM" id="SSF53098">
    <property type="entry name" value="Ribonuclease H-like"/>
    <property type="match status" value="1"/>
</dbReference>
<dbReference type="Proteomes" id="UP000581206">
    <property type="component" value="Unassembled WGS sequence"/>
</dbReference>
<protein>
    <submittedName>
        <fullName evidence="5">IS3 family transposase</fullName>
    </submittedName>
</protein>
<dbReference type="GO" id="GO:0015074">
    <property type="term" value="P:DNA integration"/>
    <property type="evidence" value="ECO:0007669"/>
    <property type="project" value="InterPro"/>
</dbReference>
<dbReference type="InterPro" id="IPR012337">
    <property type="entry name" value="RNaseH-like_sf"/>
</dbReference>
<comment type="caution">
    <text evidence="5">The sequence shown here is derived from an EMBL/GenBank/DDBJ whole genome shotgun (WGS) entry which is preliminary data.</text>
</comment>
<dbReference type="InterPro" id="IPR001584">
    <property type="entry name" value="Integrase_cat-core"/>
</dbReference>
<proteinExistence type="predicted"/>
<dbReference type="Pfam" id="PF13276">
    <property type="entry name" value="HTH_21"/>
    <property type="match status" value="1"/>
</dbReference>
<keyword evidence="6" id="KW-1185">Reference proteome</keyword>
<evidence type="ECO:0000313" key="5">
    <source>
        <dbReference type="EMBL" id="NKY21497.1"/>
    </source>
</evidence>
<dbReference type="InterPro" id="IPR025948">
    <property type="entry name" value="HTH-like_dom"/>
</dbReference>
<feature type="domain" description="HTH-like" evidence="4">
    <location>
        <begin position="26"/>
        <end position="74"/>
    </location>
</feature>
<evidence type="ECO:0000259" key="3">
    <source>
        <dbReference type="Pfam" id="PF00665"/>
    </source>
</evidence>